<keyword evidence="3" id="KW-1185">Reference proteome</keyword>
<dbReference type="PANTHER" id="PTHR34703">
    <property type="entry name" value="ANTIPORTER SUBUNIT MNHG2-RELATED"/>
    <property type="match status" value="1"/>
</dbReference>
<evidence type="ECO:0008006" key="4">
    <source>
        <dbReference type="Google" id="ProtNLM"/>
    </source>
</evidence>
<dbReference type="NCBIfam" id="NF009314">
    <property type="entry name" value="PRK12674.1-2"/>
    <property type="match status" value="1"/>
</dbReference>
<feature type="transmembrane region" description="Helical" evidence="1">
    <location>
        <begin position="60"/>
        <end position="87"/>
    </location>
</feature>
<accession>A0A2S7U6U5</accession>
<organism evidence="2 3">
    <name type="scientific">Rubritalea profundi</name>
    <dbReference type="NCBI Taxonomy" id="1658618"/>
    <lineage>
        <taxon>Bacteria</taxon>
        <taxon>Pseudomonadati</taxon>
        <taxon>Verrucomicrobiota</taxon>
        <taxon>Verrucomicrobiia</taxon>
        <taxon>Verrucomicrobiales</taxon>
        <taxon>Rubritaleaceae</taxon>
        <taxon>Rubritalea</taxon>
    </lineage>
</organism>
<dbReference type="PANTHER" id="PTHR34703:SF1">
    <property type="entry name" value="ANTIPORTER SUBUNIT MNHG2-RELATED"/>
    <property type="match status" value="1"/>
</dbReference>
<keyword evidence="1" id="KW-0812">Transmembrane</keyword>
<dbReference type="AlphaFoldDB" id="A0A2S7U6U5"/>
<reference evidence="2 3" key="1">
    <citation type="submission" date="2016-12" db="EMBL/GenBank/DDBJ databases">
        <title>Study of bacterial adaptation to deep sea.</title>
        <authorList>
            <person name="Song J."/>
            <person name="Yoshizawa S."/>
            <person name="Kogure K."/>
        </authorList>
    </citation>
    <scope>NUCLEOTIDE SEQUENCE [LARGE SCALE GENOMIC DNA]</scope>
    <source>
        <strain evidence="2 3">SAORIC-165</strain>
    </source>
</reference>
<dbReference type="NCBIfam" id="TIGR01300">
    <property type="entry name" value="CPA3_mnhG_phaG"/>
    <property type="match status" value="1"/>
</dbReference>
<dbReference type="OrthoDB" id="9806575at2"/>
<dbReference type="Pfam" id="PF03334">
    <property type="entry name" value="PhaG_MnhG_YufB"/>
    <property type="match status" value="1"/>
</dbReference>
<proteinExistence type="predicted"/>
<feature type="transmembrane region" description="Helical" evidence="1">
    <location>
        <begin position="6"/>
        <end position="24"/>
    </location>
</feature>
<dbReference type="InterPro" id="IPR005133">
    <property type="entry name" value="PhaG_MnhG_YufB"/>
</dbReference>
<name>A0A2S7U6U5_9BACT</name>
<comment type="caution">
    <text evidence="2">The sequence shown here is derived from an EMBL/GenBank/DDBJ whole genome shotgun (WGS) entry which is preliminary data.</text>
</comment>
<evidence type="ECO:0000313" key="3">
    <source>
        <dbReference type="Proteomes" id="UP000239907"/>
    </source>
</evidence>
<keyword evidence="1" id="KW-1133">Transmembrane helix</keyword>
<evidence type="ECO:0000256" key="1">
    <source>
        <dbReference type="SAM" id="Phobius"/>
    </source>
</evidence>
<evidence type="ECO:0000313" key="2">
    <source>
        <dbReference type="EMBL" id="PQJ30247.1"/>
    </source>
</evidence>
<feature type="transmembrane region" description="Helical" evidence="1">
    <location>
        <begin position="36"/>
        <end position="54"/>
    </location>
</feature>
<dbReference type="Proteomes" id="UP000239907">
    <property type="component" value="Unassembled WGS sequence"/>
</dbReference>
<sequence>MTIIISTFLLVGCFFALLAAIGVVRMPDIYCRMHSATKAGAFGSGLILIAVMLAYPTPHVWIACLAILFFFYLTAPVAAHLVGRICFRSKLPIWRPKKLKVESRK</sequence>
<keyword evidence="1" id="KW-0472">Membrane</keyword>
<dbReference type="EMBL" id="MQWA01000001">
    <property type="protein sequence ID" value="PQJ30247.1"/>
    <property type="molecule type" value="Genomic_DNA"/>
</dbReference>
<dbReference type="GO" id="GO:0015385">
    <property type="term" value="F:sodium:proton antiporter activity"/>
    <property type="evidence" value="ECO:0007669"/>
    <property type="project" value="TreeGrafter"/>
</dbReference>
<gene>
    <name evidence="2" type="ORF">BSZ32_04210</name>
</gene>
<protein>
    <recommendedName>
        <fullName evidence="4">Na+/H+ antiporter subunit G</fullName>
    </recommendedName>
</protein>